<organism evidence="1 2">
    <name type="scientific">Cymbomonas tetramitiformis</name>
    <dbReference type="NCBI Taxonomy" id="36881"/>
    <lineage>
        <taxon>Eukaryota</taxon>
        <taxon>Viridiplantae</taxon>
        <taxon>Chlorophyta</taxon>
        <taxon>Pyramimonadophyceae</taxon>
        <taxon>Pyramimonadales</taxon>
        <taxon>Pyramimonadaceae</taxon>
        <taxon>Cymbomonas</taxon>
    </lineage>
</organism>
<sequence length="364" mass="41191">MRRVATTPGGLAFWAWNRQLKLAVTPAALFSPGHVHFLQRANGHVAAQWGLPFVVHTTFQWGGAEGKVLALKEAGLWLNVPSEYYSPDLKLLVYDNHLPDFLKDGRARPGLLTQPYVAAWQLHTLRDALAVAQILGRTLVLPEFMCHCDREEIWGDIMRADPKDGEAACTKANTDLELPFKCGLEYYVDPQRLKDENVPYRESSFLLSEHLPQSILQSQRRVEMIWPTHDPRPEYCAAQGRAAETWDAQHNSTPHRRLNAGAKAPEIQEKLAGDFAHVSVLRLITAGPGMFGGFRTYLANNTFDTLSEKLLGYSSWCCSSDDKSKGTWIYPKPPMFTHGREWGHAIDNRLEWLKAYEDAARCHW</sequence>
<name>A0AAE0BGF4_9CHLO</name>
<dbReference type="GO" id="GO:0005794">
    <property type="term" value="C:Golgi apparatus"/>
    <property type="evidence" value="ECO:0007669"/>
    <property type="project" value="TreeGrafter"/>
</dbReference>
<dbReference type="PANTHER" id="PTHR46936">
    <property type="entry name" value="ARABINOSYLTRANSFERASE XEG113"/>
    <property type="match status" value="1"/>
</dbReference>
<keyword evidence="2" id="KW-1185">Reference proteome</keyword>
<dbReference type="InterPro" id="IPR053250">
    <property type="entry name" value="Glycosyltransferase_77"/>
</dbReference>
<evidence type="ECO:0000313" key="1">
    <source>
        <dbReference type="EMBL" id="KAK3235982.1"/>
    </source>
</evidence>
<reference evidence="1 2" key="1">
    <citation type="journal article" date="2015" name="Genome Biol. Evol.">
        <title>Comparative Genomics of a Bacterivorous Green Alga Reveals Evolutionary Causalities and Consequences of Phago-Mixotrophic Mode of Nutrition.</title>
        <authorList>
            <person name="Burns J.A."/>
            <person name="Paasch A."/>
            <person name="Narechania A."/>
            <person name="Kim E."/>
        </authorList>
    </citation>
    <scope>NUCLEOTIDE SEQUENCE [LARGE SCALE GENOMIC DNA]</scope>
    <source>
        <strain evidence="1 2">PLY_AMNH</strain>
    </source>
</reference>
<comment type="caution">
    <text evidence="1">The sequence shown here is derived from an EMBL/GenBank/DDBJ whole genome shotgun (WGS) entry which is preliminary data.</text>
</comment>
<dbReference type="Proteomes" id="UP001190700">
    <property type="component" value="Unassembled WGS sequence"/>
</dbReference>
<dbReference type="GO" id="GO:0052636">
    <property type="term" value="F:arabinosyltransferase activity"/>
    <property type="evidence" value="ECO:0007669"/>
    <property type="project" value="TreeGrafter"/>
</dbReference>
<proteinExistence type="predicted"/>
<dbReference type="AlphaFoldDB" id="A0AAE0BGF4"/>
<protein>
    <submittedName>
        <fullName evidence="1">Uncharacterized protein</fullName>
    </submittedName>
</protein>
<dbReference type="GO" id="GO:0052325">
    <property type="term" value="P:cell wall pectin biosynthetic process"/>
    <property type="evidence" value="ECO:0007669"/>
    <property type="project" value="TreeGrafter"/>
</dbReference>
<gene>
    <name evidence="1" type="ORF">CYMTET_53845</name>
</gene>
<dbReference type="EMBL" id="LGRX02035184">
    <property type="protein sequence ID" value="KAK3235982.1"/>
    <property type="molecule type" value="Genomic_DNA"/>
</dbReference>
<accession>A0AAE0BGF4</accession>
<dbReference type="PANTHER" id="PTHR46936:SF1">
    <property type="entry name" value="ARABINOSYLTRANSFERASE XEG113"/>
    <property type="match status" value="1"/>
</dbReference>
<evidence type="ECO:0000313" key="2">
    <source>
        <dbReference type="Proteomes" id="UP001190700"/>
    </source>
</evidence>